<comment type="caution">
    <text evidence="2">The sequence shown here is derived from an EMBL/GenBank/DDBJ whole genome shotgun (WGS) entry which is preliminary data.</text>
</comment>
<accession>A0ABQ9K292</accession>
<gene>
    <name evidence="2" type="ORF">NQ317_009143</name>
</gene>
<evidence type="ECO:0000256" key="1">
    <source>
        <dbReference type="SAM" id="Phobius"/>
    </source>
</evidence>
<reference evidence="2" key="1">
    <citation type="journal article" date="2023" name="Insect Mol. Biol.">
        <title>Genome sequencing provides insights into the evolution of gene families encoding plant cell wall-degrading enzymes in longhorned beetles.</title>
        <authorList>
            <person name="Shin N.R."/>
            <person name="Okamura Y."/>
            <person name="Kirsch R."/>
            <person name="Pauchet Y."/>
        </authorList>
    </citation>
    <scope>NUCLEOTIDE SEQUENCE</scope>
    <source>
        <strain evidence="2">MMC_N1</strain>
    </source>
</reference>
<sequence>MELFVLIFAQEKDVQGIVGNLCITLLYSITIMRVYAIKSKGVKDMIREVLNMERVIYKCSDEELIDIYKSHVRQSVISNWVYLINVGIEG</sequence>
<keyword evidence="1" id="KW-0812">Transmembrane</keyword>
<evidence type="ECO:0000313" key="2">
    <source>
        <dbReference type="EMBL" id="KAJ8983708.1"/>
    </source>
</evidence>
<keyword evidence="1" id="KW-1133">Transmembrane helix</keyword>
<feature type="transmembrane region" description="Helical" evidence="1">
    <location>
        <begin position="17"/>
        <end position="37"/>
    </location>
</feature>
<dbReference type="Proteomes" id="UP001162164">
    <property type="component" value="Unassembled WGS sequence"/>
</dbReference>
<organism evidence="2 3">
    <name type="scientific">Molorchus minor</name>
    <dbReference type="NCBI Taxonomy" id="1323400"/>
    <lineage>
        <taxon>Eukaryota</taxon>
        <taxon>Metazoa</taxon>
        <taxon>Ecdysozoa</taxon>
        <taxon>Arthropoda</taxon>
        <taxon>Hexapoda</taxon>
        <taxon>Insecta</taxon>
        <taxon>Pterygota</taxon>
        <taxon>Neoptera</taxon>
        <taxon>Endopterygota</taxon>
        <taxon>Coleoptera</taxon>
        <taxon>Polyphaga</taxon>
        <taxon>Cucujiformia</taxon>
        <taxon>Chrysomeloidea</taxon>
        <taxon>Cerambycidae</taxon>
        <taxon>Lamiinae</taxon>
        <taxon>Monochamini</taxon>
        <taxon>Molorchus</taxon>
    </lineage>
</organism>
<dbReference type="EMBL" id="JAPWTJ010000065">
    <property type="protein sequence ID" value="KAJ8983708.1"/>
    <property type="molecule type" value="Genomic_DNA"/>
</dbReference>
<evidence type="ECO:0000313" key="3">
    <source>
        <dbReference type="Proteomes" id="UP001162164"/>
    </source>
</evidence>
<name>A0ABQ9K292_9CUCU</name>
<proteinExistence type="predicted"/>
<protein>
    <recommendedName>
        <fullName evidence="4">Odorant receptor</fullName>
    </recommendedName>
</protein>
<keyword evidence="1" id="KW-0472">Membrane</keyword>
<evidence type="ECO:0008006" key="4">
    <source>
        <dbReference type="Google" id="ProtNLM"/>
    </source>
</evidence>
<keyword evidence="3" id="KW-1185">Reference proteome</keyword>